<accession>A0ABR9JKR3</accession>
<feature type="region of interest" description="Disordered" evidence="1">
    <location>
        <begin position="81"/>
        <end position="103"/>
    </location>
</feature>
<reference evidence="2 3" key="1">
    <citation type="submission" date="2020-10" db="EMBL/GenBank/DDBJ databases">
        <title>Sequencing the genomes of 1000 actinobacteria strains.</title>
        <authorList>
            <person name="Klenk H.-P."/>
        </authorList>
    </citation>
    <scope>NUCLEOTIDE SEQUENCE [LARGE SCALE GENOMIC DNA]</scope>
    <source>
        <strain evidence="2 3">DSM 46744</strain>
    </source>
</reference>
<name>A0ABR9JKR3_9ACTN</name>
<keyword evidence="3" id="KW-1185">Reference proteome</keyword>
<dbReference type="EMBL" id="JADBDZ010000001">
    <property type="protein sequence ID" value="MBE1531144.1"/>
    <property type="molecule type" value="Genomic_DNA"/>
</dbReference>
<evidence type="ECO:0000313" key="3">
    <source>
        <dbReference type="Proteomes" id="UP000627838"/>
    </source>
</evidence>
<evidence type="ECO:0000256" key="1">
    <source>
        <dbReference type="SAM" id="MobiDB-lite"/>
    </source>
</evidence>
<gene>
    <name evidence="2" type="ORF">H4W34_000977</name>
</gene>
<dbReference type="Proteomes" id="UP000627838">
    <property type="component" value="Unassembled WGS sequence"/>
</dbReference>
<protein>
    <submittedName>
        <fullName evidence="2">Uncharacterized protein</fullName>
    </submittedName>
</protein>
<proteinExistence type="predicted"/>
<comment type="caution">
    <text evidence="2">The sequence shown here is derived from an EMBL/GenBank/DDBJ whole genome shotgun (WGS) entry which is preliminary data.</text>
</comment>
<sequence>MTPPRELPRTLDGWRVDIDSRGVWIATRRESLTRTQAEYGVPLQLLAGTLGELELKAIAADLHAGIVAASERMVARMLERQDEHQPVRRIRRGPIEPGTGIDA</sequence>
<organism evidence="2 3">
    <name type="scientific">Actinomadura algeriensis</name>
    <dbReference type="NCBI Taxonomy" id="1679523"/>
    <lineage>
        <taxon>Bacteria</taxon>
        <taxon>Bacillati</taxon>
        <taxon>Actinomycetota</taxon>
        <taxon>Actinomycetes</taxon>
        <taxon>Streptosporangiales</taxon>
        <taxon>Thermomonosporaceae</taxon>
        <taxon>Actinomadura</taxon>
    </lineage>
</organism>
<dbReference type="RefSeq" id="WP_192758061.1">
    <property type="nucleotide sequence ID" value="NZ_JADBDZ010000001.1"/>
</dbReference>
<evidence type="ECO:0000313" key="2">
    <source>
        <dbReference type="EMBL" id="MBE1531144.1"/>
    </source>
</evidence>